<feature type="chain" id="PRO_5045999650" evidence="1">
    <location>
        <begin position="25"/>
        <end position="136"/>
    </location>
</feature>
<dbReference type="RefSeq" id="WP_310031654.1">
    <property type="nucleotide sequence ID" value="NZ_JAVDRL010000006.1"/>
</dbReference>
<name>A0ABU1MZJ6_9CAUL</name>
<dbReference type="EMBL" id="JAVDRL010000006">
    <property type="protein sequence ID" value="MDR6531606.1"/>
    <property type="molecule type" value="Genomic_DNA"/>
</dbReference>
<accession>A0ABU1MZJ6</accession>
<reference evidence="2 3" key="1">
    <citation type="submission" date="2023-07" db="EMBL/GenBank/DDBJ databases">
        <title>Sorghum-associated microbial communities from plants grown in Nebraska, USA.</title>
        <authorList>
            <person name="Schachtman D."/>
        </authorList>
    </citation>
    <scope>NUCLEOTIDE SEQUENCE [LARGE SCALE GENOMIC DNA]</scope>
    <source>
        <strain evidence="2 3">DS2154</strain>
    </source>
</reference>
<proteinExistence type="predicted"/>
<gene>
    <name evidence="2" type="ORF">J2800_002353</name>
</gene>
<comment type="caution">
    <text evidence="2">The sequence shown here is derived from an EMBL/GenBank/DDBJ whole genome shotgun (WGS) entry which is preliminary data.</text>
</comment>
<protein>
    <submittedName>
        <fullName evidence="2">Uncharacterized protein</fullName>
    </submittedName>
</protein>
<evidence type="ECO:0000256" key="1">
    <source>
        <dbReference type="SAM" id="SignalP"/>
    </source>
</evidence>
<sequence length="136" mass="14442">MTVRPRAMTGLLCSLALSVGMADAARADIGLGQGDSLARAAATDVVVFNVVRVRPLDGGEVASCRVFGRAIRAERGKRFRPRQSVRLIVPCATQGADASDATPKWVDREALVRSAHGRAFLGSDGGLIAYELYDLN</sequence>
<dbReference type="Proteomes" id="UP001262754">
    <property type="component" value="Unassembled WGS sequence"/>
</dbReference>
<feature type="signal peptide" evidence="1">
    <location>
        <begin position="1"/>
        <end position="24"/>
    </location>
</feature>
<evidence type="ECO:0000313" key="3">
    <source>
        <dbReference type="Proteomes" id="UP001262754"/>
    </source>
</evidence>
<organism evidence="2 3">
    <name type="scientific">Caulobacter rhizosphaerae</name>
    <dbReference type="NCBI Taxonomy" id="2010972"/>
    <lineage>
        <taxon>Bacteria</taxon>
        <taxon>Pseudomonadati</taxon>
        <taxon>Pseudomonadota</taxon>
        <taxon>Alphaproteobacteria</taxon>
        <taxon>Caulobacterales</taxon>
        <taxon>Caulobacteraceae</taxon>
        <taxon>Caulobacter</taxon>
    </lineage>
</organism>
<keyword evidence="1" id="KW-0732">Signal</keyword>
<evidence type="ECO:0000313" key="2">
    <source>
        <dbReference type="EMBL" id="MDR6531606.1"/>
    </source>
</evidence>
<keyword evidence="3" id="KW-1185">Reference proteome</keyword>